<sequence>MTEEFLRYRAQIAGYVKQFSYGSVSIDLLTVKGAGHLVPSDRPGPALQMFENFLRGQDYSKELPFSYQLHPLRKEYQIQETVTAEKINAPVLNDGSASALKLKSRRMAKNNTKEADLVKEGVLPGLTWALNFAHYSGYLAASPGNYLHYWLTESQNSPANDPLILWLNGGPGCSSLGGLFEELGPFHVNSDGKTLFENVFSWNKVGNVLFMEAPRDVGFSYRSSDVKPDSSYNDDYVWDSKTTIRINRESYGGVYVPTLTRALIKKIQSLFSDFDALSQCCNSTTPQTYCDFVSYITLDVAGNAWPKVNDNSLNGQCGRMVVQQGFNDVWETANDVYNTFQDCYTTASDGTRSRRKRSADMPPLMNTKPFVDQAKKINYQSTDANSGFSCFNGDATEAYLNIQAVRDAIHIPAGVPYWTDCKYVRLT</sequence>
<dbReference type="OrthoDB" id="443318at2759"/>
<dbReference type="SUPFAM" id="SSF53474">
    <property type="entry name" value="alpha/beta-Hydrolases"/>
    <property type="match status" value="2"/>
</dbReference>
<dbReference type="GO" id="GO:0004185">
    <property type="term" value="F:serine-type carboxypeptidase activity"/>
    <property type="evidence" value="ECO:0007669"/>
    <property type="project" value="InterPro"/>
</dbReference>
<dbReference type="PROSITE" id="PS00560">
    <property type="entry name" value="CARBOXYPEPT_SER_HIS"/>
    <property type="match status" value="1"/>
</dbReference>
<dbReference type="InterPro" id="IPR029058">
    <property type="entry name" value="AB_hydrolase_fold"/>
</dbReference>
<dbReference type="Proteomes" id="UP000270094">
    <property type="component" value="Unassembled WGS sequence"/>
</dbReference>
<organism evidence="2 3">
    <name type="scientific">Strongylus vulgaris</name>
    <name type="common">Blood worm</name>
    <dbReference type="NCBI Taxonomy" id="40348"/>
    <lineage>
        <taxon>Eukaryota</taxon>
        <taxon>Metazoa</taxon>
        <taxon>Ecdysozoa</taxon>
        <taxon>Nematoda</taxon>
        <taxon>Chromadorea</taxon>
        <taxon>Rhabditida</taxon>
        <taxon>Rhabditina</taxon>
        <taxon>Rhabditomorpha</taxon>
        <taxon>Strongyloidea</taxon>
        <taxon>Strongylidae</taxon>
        <taxon>Strongylus</taxon>
    </lineage>
</organism>
<dbReference type="Pfam" id="PF00450">
    <property type="entry name" value="Peptidase_S10"/>
    <property type="match status" value="2"/>
</dbReference>
<dbReference type="PRINTS" id="PR00724">
    <property type="entry name" value="CRBOXYPTASEC"/>
</dbReference>
<evidence type="ECO:0000313" key="2">
    <source>
        <dbReference type="EMBL" id="VDM80807.1"/>
    </source>
</evidence>
<comment type="similarity">
    <text evidence="1">Belongs to the peptidase S10 family.</text>
</comment>
<dbReference type="GO" id="GO:0006508">
    <property type="term" value="P:proteolysis"/>
    <property type="evidence" value="ECO:0007669"/>
    <property type="project" value="InterPro"/>
</dbReference>
<dbReference type="Gene3D" id="3.40.50.1820">
    <property type="entry name" value="alpha/beta hydrolase"/>
    <property type="match status" value="2"/>
</dbReference>
<reference evidence="2 3" key="1">
    <citation type="submission" date="2018-11" db="EMBL/GenBank/DDBJ databases">
        <authorList>
            <consortium name="Pathogen Informatics"/>
        </authorList>
    </citation>
    <scope>NUCLEOTIDE SEQUENCE [LARGE SCALE GENOMIC DNA]</scope>
</reference>
<accession>A0A3P7JWZ8</accession>
<dbReference type="PANTHER" id="PTHR11802:SF480">
    <property type="entry name" value="CARBOXYPEPTIDASE"/>
    <property type="match status" value="1"/>
</dbReference>
<evidence type="ECO:0000256" key="1">
    <source>
        <dbReference type="ARBA" id="ARBA00009431"/>
    </source>
</evidence>
<gene>
    <name evidence="2" type="ORF">SVUK_LOCUS15805</name>
</gene>
<dbReference type="EMBL" id="UYYB01110139">
    <property type="protein sequence ID" value="VDM80807.1"/>
    <property type="molecule type" value="Genomic_DNA"/>
</dbReference>
<protein>
    <recommendedName>
        <fullName evidence="4">Carboxypeptidase</fullName>
    </recommendedName>
</protein>
<dbReference type="AlphaFoldDB" id="A0A3P7JWZ8"/>
<evidence type="ECO:0000313" key="3">
    <source>
        <dbReference type="Proteomes" id="UP000270094"/>
    </source>
</evidence>
<keyword evidence="3" id="KW-1185">Reference proteome</keyword>
<dbReference type="PANTHER" id="PTHR11802">
    <property type="entry name" value="SERINE PROTEASE FAMILY S10 SERINE CARBOXYPEPTIDASE"/>
    <property type="match status" value="1"/>
</dbReference>
<evidence type="ECO:0008006" key="4">
    <source>
        <dbReference type="Google" id="ProtNLM"/>
    </source>
</evidence>
<dbReference type="InterPro" id="IPR001563">
    <property type="entry name" value="Peptidase_S10"/>
</dbReference>
<dbReference type="InterPro" id="IPR033124">
    <property type="entry name" value="Ser_caboxypep_his_AS"/>
</dbReference>
<proteinExistence type="inferred from homology"/>
<name>A0A3P7JWZ8_STRVU</name>